<organism evidence="1">
    <name type="scientific">bioreactor metagenome</name>
    <dbReference type="NCBI Taxonomy" id="1076179"/>
    <lineage>
        <taxon>unclassified sequences</taxon>
        <taxon>metagenomes</taxon>
        <taxon>ecological metagenomes</taxon>
    </lineage>
</organism>
<dbReference type="EMBL" id="VSSQ01000855">
    <property type="protein sequence ID" value="MPM02242.1"/>
    <property type="molecule type" value="Genomic_DNA"/>
</dbReference>
<sequence>MVSYYKAHYAMRLGNEKEAQALLKHAESQKDGAFFPNTLDDMKVLMALASTSKDLWKVQYLLGMYYYDKREYQRAKDAWEHANRHNSRHAKTLRCLSLVYFNQEGDRNKAIQALEQAFRFDSNDDRLLYELDQLYKKCARVPQERKTFLEQHLDLVFRRDDLLIEYITLLNLTQSYERARQLELSHSFHPWEGGEGRITAQYVITHVQLAKLQADPHEAIALLKQALSYPENLHEGKLEGNKDNEIHYLLGCLFEQEKSCELADLHWKLAVRGQLTASGALYYYDQSPHQLLYKGLALRKLGRETEAVRCFDELLEYGTNHMNDVVQIDYFAVSLPDLQVFTEDLSKRNKIHCHFLIGLGNLGRNTLKEAEEAFKMVLELDPAHGEAQRMILSIV</sequence>
<dbReference type="SMART" id="SM00028">
    <property type="entry name" value="TPR"/>
    <property type="match status" value="4"/>
</dbReference>
<proteinExistence type="predicted"/>
<dbReference type="InterPro" id="IPR019734">
    <property type="entry name" value="TPR_rpt"/>
</dbReference>
<dbReference type="SUPFAM" id="SSF81901">
    <property type="entry name" value="HCP-like"/>
    <property type="match status" value="1"/>
</dbReference>
<comment type="caution">
    <text evidence="1">The sequence shown here is derived from an EMBL/GenBank/DDBJ whole genome shotgun (WGS) entry which is preliminary data.</text>
</comment>
<name>A0A644WEP8_9ZZZZ</name>
<accession>A0A644WEP8</accession>
<dbReference type="AlphaFoldDB" id="A0A644WEP8"/>
<dbReference type="Gene3D" id="1.25.40.10">
    <property type="entry name" value="Tetratricopeptide repeat domain"/>
    <property type="match status" value="2"/>
</dbReference>
<reference evidence="1" key="1">
    <citation type="submission" date="2019-08" db="EMBL/GenBank/DDBJ databases">
        <authorList>
            <person name="Kucharzyk K."/>
            <person name="Murdoch R.W."/>
            <person name="Higgins S."/>
            <person name="Loffler F."/>
        </authorList>
    </citation>
    <scope>NUCLEOTIDE SEQUENCE</scope>
</reference>
<evidence type="ECO:0008006" key="2">
    <source>
        <dbReference type="Google" id="ProtNLM"/>
    </source>
</evidence>
<dbReference type="SUPFAM" id="SSF48452">
    <property type="entry name" value="TPR-like"/>
    <property type="match status" value="1"/>
</dbReference>
<evidence type="ECO:0000313" key="1">
    <source>
        <dbReference type="EMBL" id="MPM02242.1"/>
    </source>
</evidence>
<dbReference type="InterPro" id="IPR011990">
    <property type="entry name" value="TPR-like_helical_dom_sf"/>
</dbReference>
<protein>
    <recommendedName>
        <fullName evidence="2">Beta-barrel assembly-enhancing protease</fullName>
    </recommendedName>
</protein>
<gene>
    <name evidence="1" type="ORF">SDC9_48487</name>
</gene>